<dbReference type="PANTHER" id="PTHR45835">
    <property type="entry name" value="YALI0A06105P"/>
    <property type="match status" value="1"/>
</dbReference>
<feature type="compositionally biased region" description="Polar residues" evidence="1">
    <location>
        <begin position="101"/>
        <end position="112"/>
    </location>
</feature>
<name>A0AAD7PQ09_QUISA</name>
<proteinExistence type="predicted"/>
<accession>A0AAD7PQ09</accession>
<dbReference type="AlphaFoldDB" id="A0AAD7PQ09"/>
<evidence type="ECO:0000313" key="2">
    <source>
        <dbReference type="EMBL" id="KAJ7963971.1"/>
    </source>
</evidence>
<feature type="region of interest" description="Disordered" evidence="1">
    <location>
        <begin position="99"/>
        <end position="128"/>
    </location>
</feature>
<sequence length="212" mass="23275">MAPYEALYGRRCRSPICWTEASEKQLLGPDLVQQTTEAIRRIRDKLRVAQSRQKSYADKRRRPLTFEVGDHVFLKRKLPSPGFHVEVVMIDYDGSLRARSMTDSTSKGSEGTSGQGAEFAPKSSKSKTCRIPPPIQGFITAQWGVYKCNGSALTPAKGACTFPKHQPLMGSMNLPQALRPPNMESAGASEIKSVAADASVFSFGDAEEFDSE</sequence>
<protein>
    <submittedName>
        <fullName evidence="2">Retrotransposable element Tf2</fullName>
    </submittedName>
</protein>
<dbReference type="EMBL" id="JARAOO010000006">
    <property type="protein sequence ID" value="KAJ7963971.1"/>
    <property type="molecule type" value="Genomic_DNA"/>
</dbReference>
<dbReference type="KEGG" id="qsa:O6P43_013850"/>
<evidence type="ECO:0000256" key="1">
    <source>
        <dbReference type="SAM" id="MobiDB-lite"/>
    </source>
</evidence>
<reference evidence="2" key="1">
    <citation type="journal article" date="2023" name="Science">
        <title>Elucidation of the pathway for biosynthesis of saponin adjuvants from the soapbark tree.</title>
        <authorList>
            <person name="Reed J."/>
            <person name="Orme A."/>
            <person name="El-Demerdash A."/>
            <person name="Owen C."/>
            <person name="Martin L.B.B."/>
            <person name="Misra R.C."/>
            <person name="Kikuchi S."/>
            <person name="Rejzek M."/>
            <person name="Martin A.C."/>
            <person name="Harkess A."/>
            <person name="Leebens-Mack J."/>
            <person name="Louveau T."/>
            <person name="Stephenson M.J."/>
            <person name="Osbourn A."/>
        </authorList>
    </citation>
    <scope>NUCLEOTIDE SEQUENCE</scope>
    <source>
        <strain evidence="2">S10</strain>
    </source>
</reference>
<organism evidence="2 3">
    <name type="scientific">Quillaja saponaria</name>
    <name type="common">Soap bark tree</name>
    <dbReference type="NCBI Taxonomy" id="32244"/>
    <lineage>
        <taxon>Eukaryota</taxon>
        <taxon>Viridiplantae</taxon>
        <taxon>Streptophyta</taxon>
        <taxon>Embryophyta</taxon>
        <taxon>Tracheophyta</taxon>
        <taxon>Spermatophyta</taxon>
        <taxon>Magnoliopsida</taxon>
        <taxon>eudicotyledons</taxon>
        <taxon>Gunneridae</taxon>
        <taxon>Pentapetalae</taxon>
        <taxon>rosids</taxon>
        <taxon>fabids</taxon>
        <taxon>Fabales</taxon>
        <taxon>Quillajaceae</taxon>
        <taxon>Quillaja</taxon>
    </lineage>
</organism>
<evidence type="ECO:0000313" key="3">
    <source>
        <dbReference type="Proteomes" id="UP001163823"/>
    </source>
</evidence>
<keyword evidence="3" id="KW-1185">Reference proteome</keyword>
<gene>
    <name evidence="2" type="ORF">O6P43_013850</name>
</gene>
<comment type="caution">
    <text evidence="2">The sequence shown here is derived from an EMBL/GenBank/DDBJ whole genome shotgun (WGS) entry which is preliminary data.</text>
</comment>
<dbReference type="Proteomes" id="UP001163823">
    <property type="component" value="Chromosome 6"/>
</dbReference>
<dbReference type="PANTHER" id="PTHR45835:SF99">
    <property type="entry name" value="CHROMO DOMAIN-CONTAINING PROTEIN-RELATED"/>
    <property type="match status" value="1"/>
</dbReference>